<dbReference type="RefSeq" id="WP_157972400.1">
    <property type="nucleotide sequence ID" value="NZ_JAIVEF010000002.1"/>
</dbReference>
<evidence type="ECO:0000313" key="5">
    <source>
        <dbReference type="EMBL" id="MFC4990024.1"/>
    </source>
</evidence>
<protein>
    <submittedName>
        <fullName evidence="5">RAD55 family ATPase</fullName>
    </submittedName>
</protein>
<dbReference type="Proteomes" id="UP001595925">
    <property type="component" value="Unassembled WGS sequence"/>
</dbReference>
<dbReference type="InterPro" id="IPR014774">
    <property type="entry name" value="KaiC-like_dom"/>
</dbReference>
<comment type="caution">
    <text evidence="5">The sequence shown here is derived from an EMBL/GenBank/DDBJ whole genome shotgun (WGS) entry which is preliminary data.</text>
</comment>
<dbReference type="Pfam" id="PF06745">
    <property type="entry name" value="ATPase"/>
    <property type="match status" value="1"/>
</dbReference>
<keyword evidence="2" id="KW-0067">ATP-binding</keyword>
<accession>A0ABD5QLW8</accession>
<dbReference type="PANTHER" id="PTHR43637:SF2">
    <property type="entry name" value="PROTEIN GVPD 1"/>
    <property type="match status" value="1"/>
</dbReference>
<evidence type="ECO:0000313" key="6">
    <source>
        <dbReference type="Proteomes" id="UP001595925"/>
    </source>
</evidence>
<evidence type="ECO:0000259" key="4">
    <source>
        <dbReference type="Pfam" id="PF06745"/>
    </source>
</evidence>
<dbReference type="GO" id="GO:0005524">
    <property type="term" value="F:ATP binding"/>
    <property type="evidence" value="ECO:0007669"/>
    <property type="project" value="UniProtKB-KW"/>
</dbReference>
<feature type="compositionally biased region" description="Acidic residues" evidence="3">
    <location>
        <begin position="325"/>
        <end position="342"/>
    </location>
</feature>
<dbReference type="EMBL" id="JBHSJG010000056">
    <property type="protein sequence ID" value="MFC4990024.1"/>
    <property type="molecule type" value="Genomic_DNA"/>
</dbReference>
<dbReference type="AlphaFoldDB" id="A0ABD5QLW8"/>
<dbReference type="SUPFAM" id="SSF52540">
    <property type="entry name" value="P-loop containing nucleoside triphosphate hydrolases"/>
    <property type="match status" value="1"/>
</dbReference>
<dbReference type="Gene3D" id="3.40.50.300">
    <property type="entry name" value="P-loop containing nucleotide triphosphate hydrolases"/>
    <property type="match status" value="1"/>
</dbReference>
<feature type="domain" description="KaiC-like" evidence="4">
    <location>
        <begin position="57"/>
        <end position="303"/>
    </location>
</feature>
<evidence type="ECO:0000256" key="3">
    <source>
        <dbReference type="SAM" id="MobiDB-lite"/>
    </source>
</evidence>
<evidence type="ECO:0000256" key="2">
    <source>
        <dbReference type="ARBA" id="ARBA00022840"/>
    </source>
</evidence>
<gene>
    <name evidence="5" type="ORF">ACFPFO_20105</name>
</gene>
<evidence type="ECO:0000256" key="1">
    <source>
        <dbReference type="ARBA" id="ARBA00022741"/>
    </source>
</evidence>
<sequence length="342" mass="37908">MAGTDRRCDFCRQPLVGEDHVLEQEGNRYRCCTEQCREALAGSDRVFTEYDGHRRMRAGVAGIDDALPQGLSRNSFVLLAGNTGTREGALRAELAWRTLERGEPVILVAFTEPPISLVESYLAMDWNVLPAIEDGRVRIVDCFTPRVDDRERLYDRLTPWNRHLDGLVEPATAVVRDPGDGHELRNKLDNALEDLGMVESGLVAIDSLVEFASLVQPGQAYGFLKDVRAEVCKGRFVPVIGGATGGDEEAFPRDLEYVADGVIDLRLDGGIVEDTLFRRLRVRKMRGVLTIPEWHTYEYTSGLGLVTFDPREEVEGEESAGNGEDAGDDDPDAEPDAENGRE</sequence>
<organism evidence="5 6">
    <name type="scientific">Saliphagus infecundisoli</name>
    <dbReference type="NCBI Taxonomy" id="1849069"/>
    <lineage>
        <taxon>Archaea</taxon>
        <taxon>Methanobacteriati</taxon>
        <taxon>Methanobacteriota</taxon>
        <taxon>Stenosarchaea group</taxon>
        <taxon>Halobacteria</taxon>
        <taxon>Halobacteriales</taxon>
        <taxon>Natrialbaceae</taxon>
        <taxon>Saliphagus</taxon>
    </lineage>
</organism>
<proteinExistence type="predicted"/>
<reference evidence="5 6" key="1">
    <citation type="journal article" date="2019" name="Int. J. Syst. Evol. Microbiol.">
        <title>The Global Catalogue of Microorganisms (GCM) 10K type strain sequencing project: providing services to taxonomists for standard genome sequencing and annotation.</title>
        <authorList>
            <consortium name="The Broad Institute Genomics Platform"/>
            <consortium name="The Broad Institute Genome Sequencing Center for Infectious Disease"/>
            <person name="Wu L."/>
            <person name="Ma J."/>
        </authorList>
    </citation>
    <scope>NUCLEOTIDE SEQUENCE [LARGE SCALE GENOMIC DNA]</scope>
    <source>
        <strain evidence="5 6">CGMCC 1.15824</strain>
    </source>
</reference>
<name>A0ABD5QLW8_9EURY</name>
<dbReference type="InterPro" id="IPR027417">
    <property type="entry name" value="P-loop_NTPase"/>
</dbReference>
<keyword evidence="1" id="KW-0547">Nucleotide-binding</keyword>
<feature type="region of interest" description="Disordered" evidence="3">
    <location>
        <begin position="308"/>
        <end position="342"/>
    </location>
</feature>
<keyword evidence="6" id="KW-1185">Reference proteome</keyword>
<dbReference type="PANTHER" id="PTHR43637">
    <property type="entry name" value="UPF0273 PROTEIN TM_0370"/>
    <property type="match status" value="1"/>
</dbReference>